<evidence type="ECO:0000256" key="3">
    <source>
        <dbReference type="ARBA" id="ARBA00004274"/>
    </source>
</evidence>
<evidence type="ECO:0000256" key="4">
    <source>
        <dbReference type="ARBA" id="ARBA00007574"/>
    </source>
</evidence>
<keyword evidence="13" id="KW-0325">Glycoprotein</keyword>
<dbReference type="Proteomes" id="UP000242638">
    <property type="component" value="Unassembled WGS sequence"/>
</dbReference>
<feature type="compositionally biased region" description="Polar residues" evidence="15">
    <location>
        <begin position="116"/>
        <end position="127"/>
    </location>
</feature>
<evidence type="ECO:0000256" key="14">
    <source>
        <dbReference type="ARBA" id="ARBA00023212"/>
    </source>
</evidence>
<comment type="function">
    <text evidence="1">Component of the sarcoglycan complex, a subcomplex of the dystrophin-glycoprotein complex which forms a link between the F-actin cytoskeleton and the extracellular matrix.</text>
</comment>
<evidence type="ECO:0000256" key="6">
    <source>
        <dbReference type="ARBA" id="ARBA00022475"/>
    </source>
</evidence>
<keyword evidence="10 16" id="KW-1133">Transmembrane helix</keyword>
<evidence type="ECO:0000256" key="1">
    <source>
        <dbReference type="ARBA" id="ARBA00002860"/>
    </source>
</evidence>
<dbReference type="Bgee" id="ENSPREG00000003694">
    <property type="expression patterns" value="Expressed in caudal fin and 1 other cell type or tissue"/>
</dbReference>
<dbReference type="GO" id="GO:0060047">
    <property type="term" value="P:heart contraction"/>
    <property type="evidence" value="ECO:0007669"/>
    <property type="project" value="TreeGrafter"/>
</dbReference>
<evidence type="ECO:0000256" key="10">
    <source>
        <dbReference type="ARBA" id="ARBA00022989"/>
    </source>
</evidence>
<keyword evidence="8 16" id="KW-0812">Transmembrane</keyword>
<dbReference type="GO" id="GO:0016012">
    <property type="term" value="C:sarcoglycan complex"/>
    <property type="evidence" value="ECO:0007669"/>
    <property type="project" value="InterPro"/>
</dbReference>
<evidence type="ECO:0000256" key="15">
    <source>
        <dbReference type="SAM" id="MobiDB-lite"/>
    </source>
</evidence>
<evidence type="ECO:0000256" key="9">
    <source>
        <dbReference type="ARBA" id="ARBA00022968"/>
    </source>
</evidence>
<feature type="region of interest" description="Disordered" evidence="15">
    <location>
        <begin position="116"/>
        <end position="137"/>
    </location>
</feature>
<organism evidence="17 18">
    <name type="scientific">Poecilia reticulata</name>
    <name type="common">Guppy</name>
    <name type="synonym">Acanthophacelus reticulatus</name>
    <dbReference type="NCBI Taxonomy" id="8081"/>
    <lineage>
        <taxon>Eukaryota</taxon>
        <taxon>Metazoa</taxon>
        <taxon>Chordata</taxon>
        <taxon>Craniata</taxon>
        <taxon>Vertebrata</taxon>
        <taxon>Euteleostomi</taxon>
        <taxon>Actinopterygii</taxon>
        <taxon>Neopterygii</taxon>
        <taxon>Teleostei</taxon>
        <taxon>Neoteleostei</taxon>
        <taxon>Acanthomorphata</taxon>
        <taxon>Ovalentaria</taxon>
        <taxon>Atherinomorphae</taxon>
        <taxon>Cyprinodontiformes</taxon>
        <taxon>Poeciliidae</taxon>
        <taxon>Poeciliinae</taxon>
        <taxon>Poecilia</taxon>
    </lineage>
</organism>
<evidence type="ECO:0000313" key="18">
    <source>
        <dbReference type="Proteomes" id="UP000242638"/>
    </source>
</evidence>
<comment type="similarity">
    <text evidence="4">Belongs to the sarcoglycan beta/delta/gamma/zeta family.</text>
</comment>
<keyword evidence="12" id="KW-1015">Disulfide bond</keyword>
<reference evidence="17" key="2">
    <citation type="submission" date="2025-08" db="UniProtKB">
        <authorList>
            <consortium name="Ensembl"/>
        </authorList>
    </citation>
    <scope>IDENTIFICATION</scope>
    <source>
        <strain evidence="17">Guanapo</strain>
    </source>
</reference>
<dbReference type="GO" id="GO:0005856">
    <property type="term" value="C:cytoskeleton"/>
    <property type="evidence" value="ECO:0007669"/>
    <property type="project" value="UniProtKB-SubCell"/>
</dbReference>
<name>A0A3P9N6X1_POERE</name>
<keyword evidence="11 16" id="KW-0472">Membrane</keyword>
<proteinExistence type="inferred from homology"/>
<evidence type="ECO:0000256" key="2">
    <source>
        <dbReference type="ARBA" id="ARBA00004245"/>
    </source>
</evidence>
<dbReference type="PANTHER" id="PTHR12939:SF4">
    <property type="entry name" value="GAMMA-SARCOGLYCAN"/>
    <property type="match status" value="1"/>
</dbReference>
<evidence type="ECO:0000313" key="17">
    <source>
        <dbReference type="Ensembl" id="ENSPREP00000005336.1"/>
    </source>
</evidence>
<dbReference type="Ensembl" id="ENSPRET00000005406.1">
    <property type="protein sequence ID" value="ENSPREP00000005336.1"/>
    <property type="gene ID" value="ENSPREG00000003694.1"/>
</dbReference>
<reference evidence="18" key="1">
    <citation type="submission" date="2013-11" db="EMBL/GenBank/DDBJ databases">
        <title>The genomic landscape of the Guanapo guppy.</title>
        <authorList>
            <person name="Kuenstner A."/>
            <person name="Dreyer C."/>
        </authorList>
    </citation>
    <scope>NUCLEOTIDE SEQUENCE</scope>
    <source>
        <strain evidence="18">Guanapo</strain>
    </source>
</reference>
<evidence type="ECO:0000256" key="16">
    <source>
        <dbReference type="SAM" id="Phobius"/>
    </source>
</evidence>
<evidence type="ECO:0000256" key="12">
    <source>
        <dbReference type="ARBA" id="ARBA00023157"/>
    </source>
</evidence>
<reference evidence="17" key="3">
    <citation type="submission" date="2025-09" db="UniProtKB">
        <authorList>
            <consortium name="Ensembl"/>
        </authorList>
    </citation>
    <scope>IDENTIFICATION</scope>
    <source>
        <strain evidence="17">Guanapo</strain>
    </source>
</reference>
<comment type="subcellular location">
    <subcellularLocation>
        <location evidence="3">Cell membrane</location>
        <location evidence="3">Sarcolemma</location>
        <topology evidence="3">Single-pass type II membrane protein</topology>
    </subcellularLocation>
    <subcellularLocation>
        <location evidence="2">Cytoplasm</location>
        <location evidence="2">Cytoskeleton</location>
    </subcellularLocation>
</comment>
<evidence type="ECO:0000256" key="7">
    <source>
        <dbReference type="ARBA" id="ARBA00022490"/>
    </source>
</evidence>
<accession>A0A3P9N6X1</accession>
<evidence type="ECO:0000256" key="8">
    <source>
        <dbReference type="ARBA" id="ARBA00022692"/>
    </source>
</evidence>
<protein>
    <recommendedName>
        <fullName evidence="5">Gamma-sarcoglycan</fullName>
    </recommendedName>
</protein>
<evidence type="ECO:0000256" key="13">
    <source>
        <dbReference type="ARBA" id="ARBA00023180"/>
    </source>
</evidence>
<evidence type="ECO:0000256" key="5">
    <source>
        <dbReference type="ARBA" id="ARBA00020453"/>
    </source>
</evidence>
<evidence type="ECO:0000256" key="11">
    <source>
        <dbReference type="ARBA" id="ARBA00023136"/>
    </source>
</evidence>
<keyword evidence="9" id="KW-0735">Signal-anchor</keyword>
<dbReference type="GO" id="GO:0048738">
    <property type="term" value="P:cardiac muscle tissue development"/>
    <property type="evidence" value="ECO:0007669"/>
    <property type="project" value="TreeGrafter"/>
</dbReference>
<keyword evidence="18" id="KW-1185">Reference proteome</keyword>
<dbReference type="InterPro" id="IPR039972">
    <property type="entry name" value="Sarcoglycan_gamma/delta/zeta"/>
</dbReference>
<dbReference type="STRING" id="8081.ENSPREP00000005336"/>
<feature type="transmembrane region" description="Helical" evidence="16">
    <location>
        <begin position="36"/>
        <end position="58"/>
    </location>
</feature>
<dbReference type="OMA" id="ADICACE"/>
<dbReference type="AlphaFoldDB" id="A0A3P9N6X1"/>
<keyword evidence="6" id="KW-1003">Cell membrane</keyword>
<sequence length="306" mass="33869">MVREQYVSTTQGVDAPRPVPDHIYKIGIYGWRKRCLYLFVLLLIVILVVNFALTIWILRVMWFNAEGMGLLQVHPDGVKLDEGESEFLFPVYAQEIHSREDTPLVVHSSENVSLNARNENGNVTGRTSVGPKEAQGHTHSMLLNSPNNNMLFSADGEQTVIGPDKLRVTGPEGALFQHSVEVPVLKSELLKDLKLECPTRSVTMDAPKGVHLKALAGNIEAASNMDVILQSTSGLLVLDAETVRMPSLPLSKGGVSGNTQDLFEKHLLGGNKHNCFYGAQVFFLSFFFFFFNAQTQVGLQFSPLTR</sequence>
<keyword evidence="14" id="KW-0206">Cytoskeleton</keyword>
<dbReference type="PANTHER" id="PTHR12939">
    <property type="entry name" value="SARCOGLYCAN"/>
    <property type="match status" value="1"/>
</dbReference>
<dbReference type="GeneTree" id="ENSGT00940000159187"/>
<dbReference type="Pfam" id="PF04790">
    <property type="entry name" value="Sarcoglycan_1"/>
    <property type="match status" value="1"/>
</dbReference>
<keyword evidence="7" id="KW-0963">Cytoplasm</keyword>
<dbReference type="GO" id="GO:0042383">
    <property type="term" value="C:sarcolemma"/>
    <property type="evidence" value="ECO:0007669"/>
    <property type="project" value="UniProtKB-SubCell"/>
</dbReference>
<dbReference type="InterPro" id="IPR006875">
    <property type="entry name" value="Sarcoglycan"/>
</dbReference>